<dbReference type="AlphaFoldDB" id="A0A6H5ID27"/>
<dbReference type="EMBL" id="CADCXV010000702">
    <property type="protein sequence ID" value="CAB0033261.1"/>
    <property type="molecule type" value="Genomic_DNA"/>
</dbReference>
<accession>A0A6H5ID27</accession>
<evidence type="ECO:0000313" key="2">
    <source>
        <dbReference type="Proteomes" id="UP000479190"/>
    </source>
</evidence>
<gene>
    <name evidence="1" type="ORF">TBRA_LOCUS5178</name>
</gene>
<name>A0A6H5ID27_9HYME</name>
<reference evidence="1 2" key="1">
    <citation type="submission" date="2020-02" db="EMBL/GenBank/DDBJ databases">
        <authorList>
            <person name="Ferguson B K."/>
        </authorList>
    </citation>
    <scope>NUCLEOTIDE SEQUENCE [LARGE SCALE GENOMIC DNA]</scope>
</reference>
<protein>
    <submittedName>
        <fullName evidence="1">Uncharacterized protein</fullName>
    </submittedName>
</protein>
<sequence length="54" mass="5891">MGPRCDDRCCDAAVNIYSPPHRPPTPNSDLPSRWCPHSALSPIRCATPHVAIIP</sequence>
<proteinExistence type="predicted"/>
<organism evidence="1 2">
    <name type="scientific">Trichogramma brassicae</name>
    <dbReference type="NCBI Taxonomy" id="86971"/>
    <lineage>
        <taxon>Eukaryota</taxon>
        <taxon>Metazoa</taxon>
        <taxon>Ecdysozoa</taxon>
        <taxon>Arthropoda</taxon>
        <taxon>Hexapoda</taxon>
        <taxon>Insecta</taxon>
        <taxon>Pterygota</taxon>
        <taxon>Neoptera</taxon>
        <taxon>Endopterygota</taxon>
        <taxon>Hymenoptera</taxon>
        <taxon>Apocrita</taxon>
        <taxon>Proctotrupomorpha</taxon>
        <taxon>Chalcidoidea</taxon>
        <taxon>Trichogrammatidae</taxon>
        <taxon>Trichogramma</taxon>
    </lineage>
</organism>
<keyword evidence="2" id="KW-1185">Reference proteome</keyword>
<dbReference type="Proteomes" id="UP000479190">
    <property type="component" value="Unassembled WGS sequence"/>
</dbReference>
<evidence type="ECO:0000313" key="1">
    <source>
        <dbReference type="EMBL" id="CAB0033261.1"/>
    </source>
</evidence>